<feature type="transmembrane region" description="Helical" evidence="5">
    <location>
        <begin position="33"/>
        <end position="55"/>
    </location>
</feature>
<feature type="transmembrane region" description="Helical" evidence="5">
    <location>
        <begin position="132"/>
        <end position="151"/>
    </location>
</feature>
<dbReference type="GO" id="GO:0016020">
    <property type="term" value="C:membrane"/>
    <property type="evidence" value="ECO:0007669"/>
    <property type="project" value="UniProtKB-SubCell"/>
</dbReference>
<sequence length="156" mass="16574">MTSMAVRAGQSDMNMIPAGVLTIRRLPKGTYRISSVAGMHIAALILSVLLAVAMLQSGVMKFVRPTWIREFAEAVHLTTPQLTALGSLQVAATVGLVWGIWFPPFAIAAAIGLMLYFGGAIIAHLRSGDRNMLGAMIFLALSIATSVVLVLDVRPA</sequence>
<name>A0A7K1V274_9NOCA</name>
<organism evidence="6 7">
    <name type="scientific">Nocardia terrae</name>
    <dbReference type="NCBI Taxonomy" id="2675851"/>
    <lineage>
        <taxon>Bacteria</taxon>
        <taxon>Bacillati</taxon>
        <taxon>Actinomycetota</taxon>
        <taxon>Actinomycetes</taxon>
        <taxon>Mycobacteriales</taxon>
        <taxon>Nocardiaceae</taxon>
        <taxon>Nocardia</taxon>
    </lineage>
</organism>
<evidence type="ECO:0000256" key="2">
    <source>
        <dbReference type="ARBA" id="ARBA00022692"/>
    </source>
</evidence>
<keyword evidence="7" id="KW-1185">Reference proteome</keyword>
<protein>
    <submittedName>
        <fullName evidence="6">DoxX family membrane protein</fullName>
    </submittedName>
</protein>
<dbReference type="Pfam" id="PF13564">
    <property type="entry name" value="DoxX_2"/>
    <property type="match status" value="1"/>
</dbReference>
<accession>A0A7K1V274</accession>
<feature type="transmembrane region" description="Helical" evidence="5">
    <location>
        <begin position="105"/>
        <end position="125"/>
    </location>
</feature>
<proteinExistence type="predicted"/>
<dbReference type="InterPro" id="IPR032808">
    <property type="entry name" value="DoxX"/>
</dbReference>
<reference evidence="6 7" key="1">
    <citation type="submission" date="2019-12" db="EMBL/GenBank/DDBJ databases">
        <title>Nocardia sp. nov. ET3-3 isolated from soil.</title>
        <authorList>
            <person name="Kanchanasin P."/>
            <person name="Tanasupawat S."/>
            <person name="Yuki M."/>
            <person name="Kudo T."/>
        </authorList>
    </citation>
    <scope>NUCLEOTIDE SEQUENCE [LARGE SCALE GENOMIC DNA]</scope>
    <source>
        <strain evidence="6 7">ET3-3</strain>
    </source>
</reference>
<gene>
    <name evidence="6" type="ORF">GPX89_25230</name>
</gene>
<keyword evidence="2 5" id="KW-0812">Transmembrane</keyword>
<comment type="subcellular location">
    <subcellularLocation>
        <location evidence="1">Membrane</location>
        <topology evidence="1">Multi-pass membrane protein</topology>
    </subcellularLocation>
</comment>
<evidence type="ECO:0000256" key="5">
    <source>
        <dbReference type="SAM" id="Phobius"/>
    </source>
</evidence>
<keyword evidence="4 5" id="KW-0472">Membrane</keyword>
<dbReference type="EMBL" id="WRPP01000005">
    <property type="protein sequence ID" value="MVU80539.1"/>
    <property type="molecule type" value="Genomic_DNA"/>
</dbReference>
<evidence type="ECO:0000256" key="4">
    <source>
        <dbReference type="ARBA" id="ARBA00023136"/>
    </source>
</evidence>
<dbReference type="Proteomes" id="UP000466794">
    <property type="component" value="Unassembled WGS sequence"/>
</dbReference>
<comment type="caution">
    <text evidence="6">The sequence shown here is derived from an EMBL/GenBank/DDBJ whole genome shotgun (WGS) entry which is preliminary data.</text>
</comment>
<dbReference type="AlphaFoldDB" id="A0A7K1V274"/>
<evidence type="ECO:0000313" key="6">
    <source>
        <dbReference type="EMBL" id="MVU80539.1"/>
    </source>
</evidence>
<keyword evidence="3 5" id="KW-1133">Transmembrane helix</keyword>
<evidence type="ECO:0000256" key="1">
    <source>
        <dbReference type="ARBA" id="ARBA00004141"/>
    </source>
</evidence>
<evidence type="ECO:0000256" key="3">
    <source>
        <dbReference type="ARBA" id="ARBA00022989"/>
    </source>
</evidence>
<evidence type="ECO:0000313" key="7">
    <source>
        <dbReference type="Proteomes" id="UP000466794"/>
    </source>
</evidence>